<organism evidence="6 7">
    <name type="scientific">Ancylobacter pratisalsi</name>
    <dbReference type="NCBI Taxonomy" id="1745854"/>
    <lineage>
        <taxon>Bacteria</taxon>
        <taxon>Pseudomonadati</taxon>
        <taxon>Pseudomonadota</taxon>
        <taxon>Alphaproteobacteria</taxon>
        <taxon>Hyphomicrobiales</taxon>
        <taxon>Xanthobacteraceae</taxon>
        <taxon>Ancylobacter</taxon>
    </lineage>
</organism>
<sequence length="122" mass="12844" precursor="true">MRRVVVAAFATGAVFVAFGDAALAGKKAEVATSGMASYYGYSGRTANGERHSAKAMTAAHRSLPFGTKVRVTNVSNGRSVVLRINDRGPFVRGRIIDVSTSAAEILGFRKRGVAKVEIAVVD</sequence>
<dbReference type="InterPro" id="IPR012997">
    <property type="entry name" value="RplA"/>
</dbReference>
<name>A0A6P1YSK7_9HYPH</name>
<feature type="signal peptide" evidence="3">
    <location>
        <begin position="1"/>
        <end position="19"/>
    </location>
</feature>
<evidence type="ECO:0000259" key="5">
    <source>
        <dbReference type="Pfam" id="PF03330"/>
    </source>
</evidence>
<evidence type="ECO:0000256" key="2">
    <source>
        <dbReference type="ARBA" id="ARBA00023316"/>
    </source>
</evidence>
<protein>
    <recommendedName>
        <fullName evidence="3">Endolytic peptidoglycan transglycosylase RlpA</fullName>
        <ecNumber evidence="3">4.2.2.-</ecNumber>
    </recommendedName>
</protein>
<dbReference type="Gene3D" id="2.40.40.10">
    <property type="entry name" value="RlpA-like domain"/>
    <property type="match status" value="1"/>
</dbReference>
<comment type="similarity">
    <text evidence="3 4">Belongs to the RlpA family.</text>
</comment>
<dbReference type="InterPro" id="IPR036908">
    <property type="entry name" value="RlpA-like_sf"/>
</dbReference>
<dbReference type="GO" id="GO:0071555">
    <property type="term" value="P:cell wall organization"/>
    <property type="evidence" value="ECO:0007669"/>
    <property type="project" value="UniProtKB-KW"/>
</dbReference>
<evidence type="ECO:0000313" key="7">
    <source>
        <dbReference type="Proteomes" id="UP000464751"/>
    </source>
</evidence>
<proteinExistence type="inferred from homology"/>
<dbReference type="Pfam" id="PF03330">
    <property type="entry name" value="DPBB_1"/>
    <property type="match status" value="1"/>
</dbReference>
<gene>
    <name evidence="3" type="primary">rlpA</name>
    <name evidence="6" type="ORF">G3A50_20780</name>
</gene>
<dbReference type="Proteomes" id="UP000464751">
    <property type="component" value="Chromosome"/>
</dbReference>
<dbReference type="NCBIfam" id="TIGR00413">
    <property type="entry name" value="rlpA"/>
    <property type="match status" value="1"/>
</dbReference>
<evidence type="ECO:0000256" key="1">
    <source>
        <dbReference type="ARBA" id="ARBA00023239"/>
    </source>
</evidence>
<keyword evidence="7" id="KW-1185">Reference proteome</keyword>
<dbReference type="PANTHER" id="PTHR34183:SF8">
    <property type="entry name" value="ENDOLYTIC PEPTIDOGLYCAN TRANSGLYCOSYLASE RLPA-RELATED"/>
    <property type="match status" value="1"/>
</dbReference>
<dbReference type="InterPro" id="IPR034718">
    <property type="entry name" value="RlpA"/>
</dbReference>
<dbReference type="GO" id="GO:0008932">
    <property type="term" value="F:lytic endotransglycosylase activity"/>
    <property type="evidence" value="ECO:0007669"/>
    <property type="project" value="UniProtKB-UniRule"/>
</dbReference>
<keyword evidence="2 3" id="KW-0961">Cell wall biogenesis/degradation</keyword>
<dbReference type="CDD" id="cd22268">
    <property type="entry name" value="DPBB_RlpA-like"/>
    <property type="match status" value="1"/>
</dbReference>
<keyword evidence="3" id="KW-0732">Signal</keyword>
<evidence type="ECO:0000256" key="4">
    <source>
        <dbReference type="RuleBase" id="RU003495"/>
    </source>
</evidence>
<evidence type="ECO:0000256" key="3">
    <source>
        <dbReference type="HAMAP-Rule" id="MF_02071"/>
    </source>
</evidence>
<keyword evidence="1 3" id="KW-0456">Lyase</keyword>
<dbReference type="GO" id="GO:0000270">
    <property type="term" value="P:peptidoglycan metabolic process"/>
    <property type="evidence" value="ECO:0007669"/>
    <property type="project" value="UniProtKB-UniRule"/>
</dbReference>
<accession>A0A6P1YSK7</accession>
<dbReference type="RefSeq" id="WP_163077009.1">
    <property type="nucleotide sequence ID" value="NZ_CP048630.1"/>
</dbReference>
<feature type="chain" id="PRO_5027180570" description="Endolytic peptidoglycan transglycosylase RlpA" evidence="3">
    <location>
        <begin position="20"/>
        <end position="122"/>
    </location>
</feature>
<dbReference type="InterPro" id="IPR009009">
    <property type="entry name" value="RlpA-like_DPBB"/>
</dbReference>
<dbReference type="EMBL" id="CP048630">
    <property type="protein sequence ID" value="QIB35870.1"/>
    <property type="molecule type" value="Genomic_DNA"/>
</dbReference>
<comment type="function">
    <text evidence="3">Lytic transglycosylase with a strong preference for naked glycan strands that lack stem peptides.</text>
</comment>
<dbReference type="PANTHER" id="PTHR34183">
    <property type="entry name" value="ENDOLYTIC PEPTIDOGLYCAN TRANSGLYCOSYLASE RLPA"/>
    <property type="match status" value="1"/>
</dbReference>
<dbReference type="SUPFAM" id="SSF50685">
    <property type="entry name" value="Barwin-like endoglucanases"/>
    <property type="match status" value="1"/>
</dbReference>
<dbReference type="KEGG" id="apra:G3A50_20780"/>
<evidence type="ECO:0000313" key="6">
    <source>
        <dbReference type="EMBL" id="QIB35870.1"/>
    </source>
</evidence>
<dbReference type="AlphaFoldDB" id="A0A6P1YSK7"/>
<reference evidence="6 7" key="1">
    <citation type="submission" date="2020-02" db="EMBL/GenBank/DDBJ databases">
        <authorList>
            <person name="Li G."/>
        </authorList>
    </citation>
    <scope>NUCLEOTIDE SEQUENCE [LARGE SCALE GENOMIC DNA]</scope>
    <source>
        <strain evidence="6 7">DSM 102029</strain>
    </source>
</reference>
<feature type="domain" description="RlpA-like protein double-psi beta-barrel" evidence="5">
    <location>
        <begin position="33"/>
        <end position="118"/>
    </location>
</feature>
<dbReference type="EC" id="4.2.2.-" evidence="3"/>
<dbReference type="HAMAP" id="MF_02071">
    <property type="entry name" value="RlpA"/>
    <property type="match status" value="1"/>
</dbReference>